<dbReference type="GeneID" id="34557767"/>
<proteinExistence type="predicted"/>
<dbReference type="Proteomes" id="UP000176998">
    <property type="component" value="Unassembled WGS sequence"/>
</dbReference>
<accession>A0A1G4BFI8</accession>
<dbReference type="EMBL" id="MJBS01000030">
    <property type="protein sequence ID" value="OHF00202.1"/>
    <property type="molecule type" value="Genomic_DNA"/>
</dbReference>
<evidence type="ECO:0000256" key="1">
    <source>
        <dbReference type="SAM" id="SignalP"/>
    </source>
</evidence>
<keyword evidence="3" id="KW-1185">Reference proteome</keyword>
<dbReference type="OrthoDB" id="4823075at2759"/>
<keyword evidence="1" id="KW-0732">Signal</keyword>
<feature type="chain" id="PRO_5009602842" evidence="1">
    <location>
        <begin position="24"/>
        <end position="113"/>
    </location>
</feature>
<evidence type="ECO:0000313" key="2">
    <source>
        <dbReference type="EMBL" id="OHF00202.1"/>
    </source>
</evidence>
<organism evidence="2 3">
    <name type="scientific">Colletotrichum orchidophilum</name>
    <dbReference type="NCBI Taxonomy" id="1209926"/>
    <lineage>
        <taxon>Eukaryota</taxon>
        <taxon>Fungi</taxon>
        <taxon>Dikarya</taxon>
        <taxon>Ascomycota</taxon>
        <taxon>Pezizomycotina</taxon>
        <taxon>Sordariomycetes</taxon>
        <taxon>Hypocreomycetidae</taxon>
        <taxon>Glomerellales</taxon>
        <taxon>Glomerellaceae</taxon>
        <taxon>Colletotrichum</taxon>
    </lineage>
</organism>
<feature type="signal peptide" evidence="1">
    <location>
        <begin position="1"/>
        <end position="23"/>
    </location>
</feature>
<gene>
    <name evidence="2" type="ORF">CORC01_04610</name>
</gene>
<dbReference type="RefSeq" id="XP_022477346.1">
    <property type="nucleotide sequence ID" value="XM_022616257.1"/>
</dbReference>
<sequence length="113" mass="12165">MYIVQFSSFTFTVLLCAASGALGQNQPQSKYKCIVPFDTCSKPIPPELKAPMAKAFGTSVECNLSEVVYYGAPDAAIEGVYCEPLAVRKIGDSFEYQVGHVGVSCPAKCEIWG</sequence>
<name>A0A1G4BFI8_9PEZI</name>
<reference evidence="2 3" key="1">
    <citation type="submission" date="2016-09" db="EMBL/GenBank/DDBJ databases">
        <authorList>
            <person name="Capua I."/>
            <person name="De Benedictis P."/>
            <person name="Joannis T."/>
            <person name="Lombin L.H."/>
            <person name="Cattoli G."/>
        </authorList>
    </citation>
    <scope>NUCLEOTIDE SEQUENCE [LARGE SCALE GENOMIC DNA]</scope>
    <source>
        <strain evidence="2 3">IMI 309357</strain>
    </source>
</reference>
<comment type="caution">
    <text evidence="2">The sequence shown here is derived from an EMBL/GenBank/DDBJ whole genome shotgun (WGS) entry which is preliminary data.</text>
</comment>
<dbReference type="AlphaFoldDB" id="A0A1G4BFI8"/>
<evidence type="ECO:0000313" key="3">
    <source>
        <dbReference type="Proteomes" id="UP000176998"/>
    </source>
</evidence>
<protein>
    <submittedName>
        <fullName evidence="2">Uncharacterized protein</fullName>
    </submittedName>
</protein>